<gene>
    <name evidence="1" type="ORF">GGR04_004642</name>
</gene>
<proteinExistence type="predicted"/>
<dbReference type="EMBL" id="JACIEK010000029">
    <property type="protein sequence ID" value="MBB4000762.1"/>
    <property type="molecule type" value="Genomic_DNA"/>
</dbReference>
<organism evidence="1 2">
    <name type="scientific">Aureimonas pseudogalii</name>
    <dbReference type="NCBI Taxonomy" id="1744844"/>
    <lineage>
        <taxon>Bacteria</taxon>
        <taxon>Pseudomonadati</taxon>
        <taxon>Pseudomonadota</taxon>
        <taxon>Alphaproteobacteria</taxon>
        <taxon>Hyphomicrobiales</taxon>
        <taxon>Aurantimonadaceae</taxon>
        <taxon>Aureimonas</taxon>
    </lineage>
</organism>
<dbReference type="GO" id="GO:0004519">
    <property type="term" value="F:endonuclease activity"/>
    <property type="evidence" value="ECO:0007669"/>
    <property type="project" value="InterPro"/>
</dbReference>
<dbReference type="InterPro" id="IPR018669">
    <property type="entry name" value="Toxin_HigB"/>
</dbReference>
<comment type="caution">
    <text evidence="1">The sequence shown here is derived from an EMBL/GenBank/DDBJ whole genome shotgun (WGS) entry which is preliminary data.</text>
</comment>
<sequence length="101" mass="11704">MVGMQILSKRALRQFWDIHPQAEAPLRTWYALVDKAEWNTPNEIKAQFGANVDFVADNRVIFDIGGNKFRLIVHVSYGFRRVLVKFVGTHAEYDRINPETV</sequence>
<evidence type="ECO:0000313" key="2">
    <source>
        <dbReference type="Proteomes" id="UP000542776"/>
    </source>
</evidence>
<accession>A0A7W6H900</accession>
<evidence type="ECO:0000313" key="1">
    <source>
        <dbReference type="EMBL" id="MBB4000762.1"/>
    </source>
</evidence>
<dbReference type="Proteomes" id="UP000542776">
    <property type="component" value="Unassembled WGS sequence"/>
</dbReference>
<keyword evidence="2" id="KW-1185">Reference proteome</keyword>
<dbReference type="AlphaFoldDB" id="A0A7W6H900"/>
<reference evidence="1 2" key="1">
    <citation type="submission" date="2020-08" db="EMBL/GenBank/DDBJ databases">
        <title>Genomic Encyclopedia of Type Strains, Phase IV (KMG-IV): sequencing the most valuable type-strain genomes for metagenomic binning, comparative biology and taxonomic classification.</title>
        <authorList>
            <person name="Goeker M."/>
        </authorList>
    </citation>
    <scope>NUCLEOTIDE SEQUENCE [LARGE SCALE GENOMIC DNA]</scope>
    <source>
        <strain evidence="1 2">DSM 102238</strain>
    </source>
</reference>
<dbReference type="GO" id="GO:0003723">
    <property type="term" value="F:RNA binding"/>
    <property type="evidence" value="ECO:0007669"/>
    <property type="project" value="InterPro"/>
</dbReference>
<dbReference type="Pfam" id="PF09907">
    <property type="entry name" value="HigB_toxin"/>
    <property type="match status" value="1"/>
</dbReference>
<keyword evidence="1" id="KW-0378">Hydrolase</keyword>
<dbReference type="GO" id="GO:0110001">
    <property type="term" value="C:toxin-antitoxin complex"/>
    <property type="evidence" value="ECO:0007669"/>
    <property type="project" value="InterPro"/>
</dbReference>
<dbReference type="EC" id="3.1.-.-" evidence="1"/>
<name>A0A7W6H900_9HYPH</name>
<protein>
    <submittedName>
        <fullName evidence="1">mRNA interferase HigB</fullName>
        <ecNumber evidence="1">3.1.-.-</ecNumber>
    </submittedName>
</protein>
<dbReference type="GO" id="GO:0016787">
    <property type="term" value="F:hydrolase activity"/>
    <property type="evidence" value="ECO:0007669"/>
    <property type="project" value="UniProtKB-KW"/>
</dbReference>